<evidence type="ECO:0000259" key="7">
    <source>
        <dbReference type="PROSITE" id="PS50089"/>
    </source>
</evidence>
<feature type="region of interest" description="Disordered" evidence="6">
    <location>
        <begin position="352"/>
        <end position="371"/>
    </location>
</feature>
<dbReference type="AlphaFoldDB" id="A0A0L0DTN0"/>
<dbReference type="GeneID" id="25561426"/>
<feature type="coiled-coil region" evidence="5">
    <location>
        <begin position="115"/>
        <end position="201"/>
    </location>
</feature>
<evidence type="ECO:0000256" key="6">
    <source>
        <dbReference type="SAM" id="MobiDB-lite"/>
    </source>
</evidence>
<dbReference type="Proteomes" id="UP000054408">
    <property type="component" value="Unassembled WGS sequence"/>
</dbReference>
<feature type="coiled-coil region" evidence="5">
    <location>
        <begin position="251"/>
        <end position="312"/>
    </location>
</feature>
<protein>
    <recommendedName>
        <fullName evidence="7">RING-type domain-containing protein</fullName>
    </recommendedName>
</protein>
<keyword evidence="2 4" id="KW-0863">Zinc-finger</keyword>
<reference evidence="8 9" key="1">
    <citation type="submission" date="2010-05" db="EMBL/GenBank/DDBJ databases">
        <title>The Genome Sequence of Thecamonas trahens ATCC 50062.</title>
        <authorList>
            <consortium name="The Broad Institute Genome Sequencing Platform"/>
            <person name="Russ C."/>
            <person name="Cuomo C."/>
            <person name="Shea T."/>
            <person name="Young S.K."/>
            <person name="Zeng Q."/>
            <person name="Koehrsen M."/>
            <person name="Haas B."/>
            <person name="Borodovsky M."/>
            <person name="Guigo R."/>
            <person name="Alvarado L."/>
            <person name="Berlin A."/>
            <person name="Bochicchio J."/>
            <person name="Borenstein D."/>
            <person name="Chapman S."/>
            <person name="Chen Z."/>
            <person name="Freedman E."/>
            <person name="Gellesch M."/>
            <person name="Goldberg J."/>
            <person name="Griggs A."/>
            <person name="Gujja S."/>
            <person name="Heilman E."/>
            <person name="Heiman D."/>
            <person name="Hepburn T."/>
            <person name="Howarth C."/>
            <person name="Jen D."/>
            <person name="Larson L."/>
            <person name="Mehta T."/>
            <person name="Park D."/>
            <person name="Pearson M."/>
            <person name="Roberts A."/>
            <person name="Saif S."/>
            <person name="Shenoy N."/>
            <person name="Sisk P."/>
            <person name="Stolte C."/>
            <person name="Sykes S."/>
            <person name="Thomson T."/>
            <person name="Walk T."/>
            <person name="White J."/>
            <person name="Yandava C."/>
            <person name="Burger G."/>
            <person name="Gray M.W."/>
            <person name="Holland P.W.H."/>
            <person name="King N."/>
            <person name="Lang F.B.F."/>
            <person name="Roger A.J."/>
            <person name="Ruiz-Trillo I."/>
            <person name="Lander E."/>
            <person name="Nusbaum C."/>
        </authorList>
    </citation>
    <scope>NUCLEOTIDE SEQUENCE [LARGE SCALE GENOMIC DNA]</scope>
    <source>
        <strain evidence="8 9">ATCC 50062</strain>
    </source>
</reference>
<accession>A0A0L0DTN0</accession>
<organism evidence="8 9">
    <name type="scientific">Thecamonas trahens ATCC 50062</name>
    <dbReference type="NCBI Taxonomy" id="461836"/>
    <lineage>
        <taxon>Eukaryota</taxon>
        <taxon>Apusozoa</taxon>
        <taxon>Apusomonadida</taxon>
        <taxon>Apusomonadidae</taxon>
        <taxon>Thecamonas</taxon>
    </lineage>
</organism>
<dbReference type="Gene3D" id="3.30.40.10">
    <property type="entry name" value="Zinc/RING finger domain, C3HC4 (zinc finger)"/>
    <property type="match status" value="1"/>
</dbReference>
<keyword evidence="3" id="KW-0862">Zinc</keyword>
<evidence type="ECO:0000256" key="4">
    <source>
        <dbReference type="PROSITE-ProRule" id="PRU00175"/>
    </source>
</evidence>
<proteinExistence type="predicted"/>
<evidence type="ECO:0000256" key="2">
    <source>
        <dbReference type="ARBA" id="ARBA00022771"/>
    </source>
</evidence>
<keyword evidence="5" id="KW-0175">Coiled coil</keyword>
<feature type="compositionally biased region" description="Low complexity" evidence="6">
    <location>
        <begin position="362"/>
        <end position="371"/>
    </location>
</feature>
<sequence>MSSHTPRGLKNLVALSRAPGASFSAPASSTGRPVEAKAGMGATSESDDQVAAMLAASDQLKVSQMLATAGLAPEEAAEAAAAAAGASDSAGSASGAAARLVPLLREELGLVRDQLATAERNFESVSAAHAQAQRELEELRSQNAALVSQAPDVAAAALAAAAAQEKVDVASAEAAKARSALAAITRERDAAQAKVAHLTKAQGLAAEQIKKLRREAADAQFEKGKLASLVEASQRQSSALNAELASMATSLTVAEASLESVRNENVALKAALAAAEAQAVAASSAEDAAARLDAALDEAAALKSELLEMRSSAQARKLELDAALADKDAAESALASRDARIRDLMASAASSADDEVPVYNESTGESSHSSRSYAPAPVMAALVKARGALRSTLADLLTAERAAESSLTCLVCLGGLNEPILFPTCEHVVCEGCAPADLGQCPECEAPNEARFAGPLRVDALETLASKSQFKLQSLQAASEQLDVLFAAVYAAVGAGAVEE</sequence>
<dbReference type="InterPro" id="IPR001841">
    <property type="entry name" value="Znf_RING"/>
</dbReference>
<feature type="region of interest" description="Disordered" evidence="6">
    <location>
        <begin position="21"/>
        <end position="43"/>
    </location>
</feature>
<dbReference type="EMBL" id="GL349438">
    <property type="protein sequence ID" value="KNC54833.1"/>
    <property type="molecule type" value="Genomic_DNA"/>
</dbReference>
<dbReference type="OMA" id="VVCEGCA"/>
<dbReference type="InterPro" id="IPR013083">
    <property type="entry name" value="Znf_RING/FYVE/PHD"/>
</dbReference>
<dbReference type="GO" id="GO:0008270">
    <property type="term" value="F:zinc ion binding"/>
    <property type="evidence" value="ECO:0007669"/>
    <property type="project" value="UniProtKB-KW"/>
</dbReference>
<dbReference type="InterPro" id="IPR017907">
    <property type="entry name" value="Znf_RING_CS"/>
</dbReference>
<dbReference type="PROSITE" id="PS00518">
    <property type="entry name" value="ZF_RING_1"/>
    <property type="match status" value="1"/>
</dbReference>
<dbReference type="SUPFAM" id="SSF57850">
    <property type="entry name" value="RING/U-box"/>
    <property type="match status" value="1"/>
</dbReference>
<evidence type="ECO:0000256" key="5">
    <source>
        <dbReference type="SAM" id="Coils"/>
    </source>
</evidence>
<dbReference type="SMART" id="SM00184">
    <property type="entry name" value="RING"/>
    <property type="match status" value="1"/>
</dbReference>
<evidence type="ECO:0000256" key="3">
    <source>
        <dbReference type="ARBA" id="ARBA00022833"/>
    </source>
</evidence>
<evidence type="ECO:0000313" key="9">
    <source>
        <dbReference type="Proteomes" id="UP000054408"/>
    </source>
</evidence>
<dbReference type="OrthoDB" id="6105938at2759"/>
<feature type="domain" description="RING-type" evidence="7">
    <location>
        <begin position="409"/>
        <end position="445"/>
    </location>
</feature>
<gene>
    <name evidence="8" type="ORF">AMSG_01685</name>
</gene>
<evidence type="ECO:0000256" key="1">
    <source>
        <dbReference type="ARBA" id="ARBA00022723"/>
    </source>
</evidence>
<name>A0A0L0DTN0_THETB</name>
<evidence type="ECO:0000313" key="8">
    <source>
        <dbReference type="EMBL" id="KNC54833.1"/>
    </source>
</evidence>
<dbReference type="RefSeq" id="XP_013761730.1">
    <property type="nucleotide sequence ID" value="XM_013906276.1"/>
</dbReference>
<dbReference type="PROSITE" id="PS50089">
    <property type="entry name" value="ZF_RING_2"/>
    <property type="match status" value="1"/>
</dbReference>
<keyword evidence="9" id="KW-1185">Reference proteome</keyword>
<keyword evidence="1" id="KW-0479">Metal-binding</keyword>